<dbReference type="InterPro" id="IPR013216">
    <property type="entry name" value="Methyltransf_11"/>
</dbReference>
<dbReference type="AlphaFoldDB" id="A0A844QH35"/>
<keyword evidence="2" id="KW-0489">Methyltransferase</keyword>
<keyword evidence="3" id="KW-1185">Reference proteome</keyword>
<dbReference type="EMBL" id="WPHG01000002">
    <property type="protein sequence ID" value="MVA97934.1"/>
    <property type="molecule type" value="Genomic_DNA"/>
</dbReference>
<dbReference type="PANTHER" id="PTHR42912">
    <property type="entry name" value="METHYLTRANSFERASE"/>
    <property type="match status" value="1"/>
</dbReference>
<organism evidence="2 3">
    <name type="scientific">Nitratireductor arenosus</name>
    <dbReference type="NCBI Taxonomy" id="2682096"/>
    <lineage>
        <taxon>Bacteria</taxon>
        <taxon>Pseudomonadati</taxon>
        <taxon>Pseudomonadota</taxon>
        <taxon>Alphaproteobacteria</taxon>
        <taxon>Hyphomicrobiales</taxon>
        <taxon>Phyllobacteriaceae</taxon>
        <taxon>Nitratireductor</taxon>
    </lineage>
</organism>
<dbReference type="Proteomes" id="UP000463224">
    <property type="component" value="Unassembled WGS sequence"/>
</dbReference>
<dbReference type="InterPro" id="IPR029063">
    <property type="entry name" value="SAM-dependent_MTases_sf"/>
</dbReference>
<dbReference type="PANTHER" id="PTHR42912:SF95">
    <property type="entry name" value="METHYLTRANSFERASE TYPE 11 DOMAIN-CONTAINING PROTEIN"/>
    <property type="match status" value="1"/>
</dbReference>
<evidence type="ECO:0000313" key="2">
    <source>
        <dbReference type="EMBL" id="MVA97934.1"/>
    </source>
</evidence>
<proteinExistence type="predicted"/>
<evidence type="ECO:0000259" key="1">
    <source>
        <dbReference type="Pfam" id="PF08241"/>
    </source>
</evidence>
<name>A0A844QH35_9HYPH</name>
<evidence type="ECO:0000313" key="3">
    <source>
        <dbReference type="Proteomes" id="UP000463224"/>
    </source>
</evidence>
<reference evidence="2 3" key="1">
    <citation type="submission" date="2019-12" db="EMBL/GenBank/DDBJ databases">
        <title>Nitratireductor arenosus sp. nov., Isolated from sea sand, Jeju island, South Korea.</title>
        <authorList>
            <person name="Kim W."/>
        </authorList>
    </citation>
    <scope>NUCLEOTIDE SEQUENCE [LARGE SCALE GENOMIC DNA]</scope>
    <source>
        <strain evidence="2 3">CAU 1489</strain>
    </source>
</reference>
<dbReference type="RefSeq" id="WP_156712837.1">
    <property type="nucleotide sequence ID" value="NZ_WPHG01000002.1"/>
</dbReference>
<keyword evidence="2" id="KW-0808">Transferase</keyword>
<accession>A0A844QH35</accession>
<dbReference type="InterPro" id="IPR050508">
    <property type="entry name" value="Methyltransf_Superfamily"/>
</dbReference>
<dbReference type="CDD" id="cd02440">
    <property type="entry name" value="AdoMet_MTases"/>
    <property type="match status" value="1"/>
</dbReference>
<dbReference type="Gene3D" id="3.40.50.150">
    <property type="entry name" value="Vaccinia Virus protein VP39"/>
    <property type="match status" value="1"/>
</dbReference>
<sequence>MLQFDAATTRLLEDAYQGSDVVRRRMASLEALAPRPGDTVVDIGSGPGLLTLELARAVGPLGRAIGVEPSAEMRAASTGRCAERDNAEIVDGTAEALPLAATSVDGAVALQVFEYLPDIPAALREIARVLRPGARLVVGDTHWDTLVWFSGDRQRMSKMMTAWDGHLVEKRVPEILPALCRDAGFIVDAVRPLVFSDTVLKPDGLAAMMMHLMRRYAVDNGQLTQAAANAWFEEQHALSRDGRFFFTVVYFVTLARKV</sequence>
<dbReference type="SUPFAM" id="SSF53335">
    <property type="entry name" value="S-adenosyl-L-methionine-dependent methyltransferases"/>
    <property type="match status" value="1"/>
</dbReference>
<gene>
    <name evidence="2" type="ORF">GN330_11825</name>
</gene>
<comment type="caution">
    <text evidence="2">The sequence shown here is derived from an EMBL/GenBank/DDBJ whole genome shotgun (WGS) entry which is preliminary data.</text>
</comment>
<dbReference type="GO" id="GO:0008757">
    <property type="term" value="F:S-adenosylmethionine-dependent methyltransferase activity"/>
    <property type="evidence" value="ECO:0007669"/>
    <property type="project" value="InterPro"/>
</dbReference>
<dbReference type="GO" id="GO:0032259">
    <property type="term" value="P:methylation"/>
    <property type="evidence" value="ECO:0007669"/>
    <property type="project" value="UniProtKB-KW"/>
</dbReference>
<feature type="domain" description="Methyltransferase type 11" evidence="1">
    <location>
        <begin position="41"/>
        <end position="138"/>
    </location>
</feature>
<dbReference type="Pfam" id="PF08241">
    <property type="entry name" value="Methyltransf_11"/>
    <property type="match status" value="1"/>
</dbReference>
<protein>
    <submittedName>
        <fullName evidence="2">Methyltransferase domain-containing protein</fullName>
    </submittedName>
</protein>